<proteinExistence type="predicted"/>
<organism evidence="2 3">
    <name type="scientific">Merluccius polli</name>
    <name type="common">Benguela hake</name>
    <name type="synonym">Merluccius cadenati</name>
    <dbReference type="NCBI Taxonomy" id="89951"/>
    <lineage>
        <taxon>Eukaryota</taxon>
        <taxon>Metazoa</taxon>
        <taxon>Chordata</taxon>
        <taxon>Craniata</taxon>
        <taxon>Vertebrata</taxon>
        <taxon>Euteleostomi</taxon>
        <taxon>Actinopterygii</taxon>
        <taxon>Neopterygii</taxon>
        <taxon>Teleostei</taxon>
        <taxon>Neoteleostei</taxon>
        <taxon>Acanthomorphata</taxon>
        <taxon>Zeiogadaria</taxon>
        <taxon>Gadariae</taxon>
        <taxon>Gadiformes</taxon>
        <taxon>Gadoidei</taxon>
        <taxon>Merlucciidae</taxon>
        <taxon>Merluccius</taxon>
    </lineage>
</organism>
<reference evidence="2" key="1">
    <citation type="journal article" date="2023" name="Front. Mar. Sci.">
        <title>A new Merluccius polli reference genome to investigate the effects of global change in West African waters.</title>
        <authorList>
            <person name="Mateo J.L."/>
            <person name="Blanco-Fernandez C."/>
            <person name="Garcia-Vazquez E."/>
            <person name="Machado-Schiaffino G."/>
        </authorList>
    </citation>
    <scope>NUCLEOTIDE SEQUENCE</scope>
    <source>
        <strain evidence="2">C29</strain>
        <tissue evidence="2">Fin</tissue>
    </source>
</reference>
<dbReference type="AlphaFoldDB" id="A0AA47NNZ6"/>
<evidence type="ECO:0000313" key="3">
    <source>
        <dbReference type="Proteomes" id="UP001174136"/>
    </source>
</evidence>
<dbReference type="InterPro" id="IPR012337">
    <property type="entry name" value="RNaseH-like_sf"/>
</dbReference>
<gene>
    <name evidence="2" type="primary">ZBED1_216</name>
    <name evidence="2" type="ORF">N1851_033096</name>
</gene>
<feature type="region of interest" description="Disordered" evidence="1">
    <location>
        <begin position="218"/>
        <end position="254"/>
    </location>
</feature>
<feature type="compositionally biased region" description="Polar residues" evidence="1">
    <location>
        <begin position="218"/>
        <end position="242"/>
    </location>
</feature>
<accession>A0AA47NNZ6</accession>
<dbReference type="EMBL" id="JAOPHQ010006291">
    <property type="protein sequence ID" value="KAK0132110.1"/>
    <property type="molecule type" value="Genomic_DNA"/>
</dbReference>
<protein>
    <submittedName>
        <fullName evidence="2">Zinc finger BED domain-containing protein 1</fullName>
    </submittedName>
</protein>
<dbReference type="Proteomes" id="UP001174136">
    <property type="component" value="Unassembled WGS sequence"/>
</dbReference>
<dbReference type="SUPFAM" id="SSF53098">
    <property type="entry name" value="Ribonuclease H-like"/>
    <property type="match status" value="1"/>
</dbReference>
<keyword evidence="3" id="KW-1185">Reference proteome</keyword>
<dbReference type="InterPro" id="IPR052035">
    <property type="entry name" value="ZnF_BED_domain_contain"/>
</dbReference>
<evidence type="ECO:0000313" key="2">
    <source>
        <dbReference type="EMBL" id="KAK0132110.1"/>
    </source>
</evidence>
<evidence type="ECO:0000256" key="1">
    <source>
        <dbReference type="SAM" id="MobiDB-lite"/>
    </source>
</evidence>
<comment type="caution">
    <text evidence="2">The sequence shown here is derived from an EMBL/GenBank/DDBJ whole genome shotgun (WGS) entry which is preliminary data.</text>
</comment>
<sequence length="295" mass="33084">MAPIYTVEKRGFCELVQTLDPRYEMPSRKHLNKVVLPALYDECRAKVEEEIHKGMFYATTTDMWSSRTTHPYMSLTIHFIDQAWNLRSRCLQTSYFPEDHTGQEIARGLSEALESWGLNQDHLICVTTDNASNNILALELMNETTRLQCFGHRLHLAIASGYCKVSRSPVPELSAVGSGRPGLLFTAVMVVTTVPQGITVRSISTRLVGAGVGGCQERTSLGSSNKETKTQTNPMYESINNPDSTRDRTRATRDDKGAAVKFWSNRLCGGEITNCCKHLHRKKGEVSQKRISNRE</sequence>
<dbReference type="PANTHER" id="PTHR46481:SF9">
    <property type="entry name" value="ZINC FINGER BED DOMAIN-CONTAINING PROTEIN 1-LIKE"/>
    <property type="match status" value="1"/>
</dbReference>
<feature type="compositionally biased region" description="Basic and acidic residues" evidence="1">
    <location>
        <begin position="244"/>
        <end position="254"/>
    </location>
</feature>
<dbReference type="PANTHER" id="PTHR46481">
    <property type="entry name" value="ZINC FINGER BED DOMAIN-CONTAINING PROTEIN 4"/>
    <property type="match status" value="1"/>
</dbReference>
<dbReference type="SUPFAM" id="SSF140996">
    <property type="entry name" value="Hermes dimerisation domain"/>
    <property type="match status" value="1"/>
</dbReference>
<name>A0AA47NNZ6_MERPO</name>